<gene>
    <name evidence="7" type="ORF">GCM10011491_09030</name>
</gene>
<comment type="similarity">
    <text evidence="2">Belongs to the glycosyl hydrolase 3 family.</text>
</comment>
<feature type="domain" description="Glycoside hydrolase family 3 N-terminal" evidence="6">
    <location>
        <begin position="17"/>
        <end position="371"/>
    </location>
</feature>
<evidence type="ECO:0000256" key="2">
    <source>
        <dbReference type="ARBA" id="ARBA00005336"/>
    </source>
</evidence>
<dbReference type="AlphaFoldDB" id="A0A916WBC4"/>
<name>A0A916WBC4_9HYPH</name>
<evidence type="ECO:0000313" key="7">
    <source>
        <dbReference type="EMBL" id="GGA83757.1"/>
    </source>
</evidence>
<evidence type="ECO:0000313" key="8">
    <source>
        <dbReference type="Proteomes" id="UP000646478"/>
    </source>
</evidence>
<comment type="caution">
    <text evidence="7">The sequence shown here is derived from an EMBL/GenBank/DDBJ whole genome shotgun (WGS) entry which is preliminary data.</text>
</comment>
<dbReference type="GO" id="GO:0005975">
    <property type="term" value="P:carbohydrate metabolic process"/>
    <property type="evidence" value="ECO:0007669"/>
    <property type="project" value="InterPro"/>
</dbReference>
<evidence type="ECO:0000256" key="5">
    <source>
        <dbReference type="ARBA" id="ARBA00023295"/>
    </source>
</evidence>
<evidence type="ECO:0000259" key="6">
    <source>
        <dbReference type="Pfam" id="PF00933"/>
    </source>
</evidence>
<keyword evidence="4" id="KW-0378">Hydrolase</keyword>
<dbReference type="Pfam" id="PF00933">
    <property type="entry name" value="Glyco_hydro_3"/>
    <property type="match status" value="1"/>
</dbReference>
<evidence type="ECO:0000256" key="1">
    <source>
        <dbReference type="ARBA" id="ARBA00001231"/>
    </source>
</evidence>
<keyword evidence="5" id="KW-0326">Glycosidase</keyword>
<dbReference type="SUPFAM" id="SSF52279">
    <property type="entry name" value="Beta-D-glucan exohydrolase, C-terminal domain"/>
    <property type="match status" value="1"/>
</dbReference>
<protein>
    <recommendedName>
        <fullName evidence="3">beta-N-acetylhexosaminidase</fullName>
        <ecNumber evidence="3">3.2.1.52</ecNumber>
    </recommendedName>
</protein>
<dbReference type="PANTHER" id="PTHR30480">
    <property type="entry name" value="BETA-HEXOSAMINIDASE-RELATED"/>
    <property type="match status" value="1"/>
</dbReference>
<reference evidence="7" key="2">
    <citation type="submission" date="2020-09" db="EMBL/GenBank/DDBJ databases">
        <authorList>
            <person name="Sun Q."/>
            <person name="Zhou Y."/>
        </authorList>
    </citation>
    <scope>NUCLEOTIDE SEQUENCE</scope>
    <source>
        <strain evidence="7">CGMCC 1.15082</strain>
    </source>
</reference>
<dbReference type="InterPro" id="IPR017853">
    <property type="entry name" value="GH"/>
</dbReference>
<sequence>MTMNTTDDIKRIVASMTLEEKIGQKIMLDFMYWNGEKLTAPNSDIQSLLVNNNIGGVILFQMNLKDPTQSKTLTSWLASIQTKPTGTRLFLGTDEEGGDVFRLPRHYYPSFSGNMALGAAVYGGASPSLAYQQGKRMAQDLKSLQINMAFAPVVDVNTNAHNPVIEVRSFGANWESVTNLAEQLTAGIRSEKVMTTYKHFPGHGGAWADSHTTLPLITRDKQDAFTIDIAPYKAAIDKGIAPDLVLTAHIQYPALDKSTIQASKTGEMIITPATMSRDIQTELLRNQLGFRGVTVSDALNMGAITNYFTEEDAIYRVFAAGVDISLMPIGIYKKEDMARLPQFIKTVVDKVRGGALREADIDASVERILRLKAAFGLASGSSASVGGVETAVTDADPSGIEKEIADKSVTLLRNATGELPFRSNQTKFFIYTPYHEQGEGIAQPLNTYGYQVKYAKWNTITDNELNANINWCDVFVMGTMSKGLNPDEADIGWVKALMLRAQNELNKKVVHVSLLAPYDIIWYYEIRNCLLTYARWGYDDGGWNGPSMKSLGEILIGKLKPVGKLPVPLYWRYDNNLNEGVIAAPYYLGYGLTY</sequence>
<dbReference type="EC" id="3.2.1.52" evidence="3"/>
<dbReference type="PROSITE" id="PS00775">
    <property type="entry name" value="GLYCOSYL_HYDROL_F3"/>
    <property type="match status" value="1"/>
</dbReference>
<accession>A0A916WBC4</accession>
<dbReference type="InterPro" id="IPR036881">
    <property type="entry name" value="Glyco_hydro_3_C_sf"/>
</dbReference>
<dbReference type="InterPro" id="IPR050226">
    <property type="entry name" value="NagZ_Beta-hexosaminidase"/>
</dbReference>
<dbReference type="Gene3D" id="3.20.20.300">
    <property type="entry name" value="Glycoside hydrolase, family 3, N-terminal domain"/>
    <property type="match status" value="1"/>
</dbReference>
<dbReference type="EMBL" id="BMHH01000003">
    <property type="protein sequence ID" value="GGA83757.1"/>
    <property type="molecule type" value="Genomic_DNA"/>
</dbReference>
<dbReference type="InterPro" id="IPR036962">
    <property type="entry name" value="Glyco_hydro_3_N_sf"/>
</dbReference>
<dbReference type="InterPro" id="IPR019800">
    <property type="entry name" value="Glyco_hydro_3_AS"/>
</dbReference>
<dbReference type="GO" id="GO:0004563">
    <property type="term" value="F:beta-N-acetylhexosaminidase activity"/>
    <property type="evidence" value="ECO:0007669"/>
    <property type="project" value="UniProtKB-EC"/>
</dbReference>
<organism evidence="7 8">
    <name type="scientific">Brucella endophytica</name>
    <dbReference type="NCBI Taxonomy" id="1963359"/>
    <lineage>
        <taxon>Bacteria</taxon>
        <taxon>Pseudomonadati</taxon>
        <taxon>Pseudomonadota</taxon>
        <taxon>Alphaproteobacteria</taxon>
        <taxon>Hyphomicrobiales</taxon>
        <taxon>Brucellaceae</taxon>
        <taxon>Brucella/Ochrobactrum group</taxon>
        <taxon>Brucella</taxon>
    </lineage>
</organism>
<keyword evidence="8" id="KW-1185">Reference proteome</keyword>
<dbReference type="GO" id="GO:0009254">
    <property type="term" value="P:peptidoglycan turnover"/>
    <property type="evidence" value="ECO:0007669"/>
    <property type="project" value="TreeGrafter"/>
</dbReference>
<dbReference type="PANTHER" id="PTHR30480:SF13">
    <property type="entry name" value="BETA-HEXOSAMINIDASE"/>
    <property type="match status" value="1"/>
</dbReference>
<dbReference type="Gene3D" id="3.40.50.1700">
    <property type="entry name" value="Glycoside hydrolase family 3 C-terminal domain"/>
    <property type="match status" value="1"/>
</dbReference>
<proteinExistence type="inferred from homology"/>
<dbReference type="SUPFAM" id="SSF51445">
    <property type="entry name" value="(Trans)glycosidases"/>
    <property type="match status" value="1"/>
</dbReference>
<evidence type="ECO:0000256" key="4">
    <source>
        <dbReference type="ARBA" id="ARBA00022801"/>
    </source>
</evidence>
<comment type="catalytic activity">
    <reaction evidence="1">
        <text>Hydrolysis of terminal non-reducing N-acetyl-D-hexosamine residues in N-acetyl-beta-D-hexosaminides.</text>
        <dbReference type="EC" id="3.2.1.52"/>
    </reaction>
</comment>
<evidence type="ECO:0000256" key="3">
    <source>
        <dbReference type="ARBA" id="ARBA00012663"/>
    </source>
</evidence>
<dbReference type="Proteomes" id="UP000646478">
    <property type="component" value="Unassembled WGS sequence"/>
</dbReference>
<dbReference type="InterPro" id="IPR001764">
    <property type="entry name" value="Glyco_hydro_3_N"/>
</dbReference>
<reference evidence="7" key="1">
    <citation type="journal article" date="2014" name="Int. J. Syst. Evol. Microbiol.">
        <title>Complete genome sequence of Corynebacterium casei LMG S-19264T (=DSM 44701T), isolated from a smear-ripened cheese.</title>
        <authorList>
            <consortium name="US DOE Joint Genome Institute (JGI-PGF)"/>
            <person name="Walter F."/>
            <person name="Albersmeier A."/>
            <person name="Kalinowski J."/>
            <person name="Ruckert C."/>
        </authorList>
    </citation>
    <scope>NUCLEOTIDE SEQUENCE</scope>
    <source>
        <strain evidence="7">CGMCC 1.15082</strain>
    </source>
</reference>